<dbReference type="GO" id="GO:0052689">
    <property type="term" value="F:carboxylic ester hydrolase activity"/>
    <property type="evidence" value="ECO:0007669"/>
    <property type="project" value="UniProtKB-ARBA"/>
</dbReference>
<dbReference type="PIRSF" id="PIRSF031982">
    <property type="entry name" value="UCP031982_abhydr"/>
    <property type="match status" value="1"/>
</dbReference>
<evidence type="ECO:0000313" key="3">
    <source>
        <dbReference type="EMBL" id="ASD25585.1"/>
    </source>
</evidence>
<dbReference type="InterPro" id="IPR050261">
    <property type="entry name" value="FrsA_esterase"/>
</dbReference>
<keyword evidence="1 3" id="KW-0378">Hydrolase</keyword>
<dbReference type="InterPro" id="IPR016986">
    <property type="entry name" value="UCP031982_abhydr"/>
</dbReference>
<feature type="chain" id="PRO_5012012149" evidence="2">
    <location>
        <begin position="22"/>
        <end position="321"/>
    </location>
</feature>
<dbReference type="PANTHER" id="PTHR22946:SF9">
    <property type="entry name" value="POLYKETIDE TRANSFERASE AF380"/>
    <property type="match status" value="1"/>
</dbReference>
<evidence type="ECO:0000256" key="2">
    <source>
        <dbReference type="SAM" id="SignalP"/>
    </source>
</evidence>
<sequence length="321" mass="33728">MNTAALIAAASILLSACAATAAPAPVAPPQAFDPMIRDGVLSARLSIPDSGQPAIEAGVWLPTEAAAEPRPLIVISHGNGGDFRSHHDTAAALAKAGFVVAALTHTGDNWRDQSRATDIVGRTRQLSVLIDYMTKDWSARAGIDAGRIGAFGFSAGGFTVLAAAGGDPDLGRLTDHCRANPSFDDCRLIGQHAGTMKEAAAAPRLPHDARLKALVVAAPALGFAFTKDGLRNVTQPIQLWQAGADQILPAPFYVEPVRDALPTPPEYHRVEGATHFDFLPPCSPKLAAAAPLICTPTPGFDRAAFHDALNDEVIRFFKAQL</sequence>
<evidence type="ECO:0000313" key="4">
    <source>
        <dbReference type="Proteomes" id="UP000197024"/>
    </source>
</evidence>
<gene>
    <name evidence="3" type="ORF">CD943_00950</name>
</gene>
<dbReference type="InterPro" id="IPR029058">
    <property type="entry name" value="AB_hydrolase_fold"/>
</dbReference>
<reference evidence="3 4" key="1">
    <citation type="submission" date="2017-06" db="EMBL/GenBank/DDBJ databases">
        <title>Biodegradation of gentamicin by bacterial consortia AMQD4 in synthetic medium and raw gentamicin sewage.</title>
        <authorList>
            <person name="Chang H."/>
            <person name="Feng Y."/>
            <person name="Li Z."/>
            <person name="Xue J."/>
            <person name="Cheng D."/>
        </authorList>
    </citation>
    <scope>NUCLEOTIDE SEQUENCE [LARGE SCALE GENOMIC DNA]</scope>
    <source>
        <strain evidence="3 4">BZC3</strain>
    </source>
</reference>
<organism evidence="3 4">
    <name type="scientific">Brevundimonas diminuta</name>
    <name type="common">Pseudomonas diminuta</name>
    <dbReference type="NCBI Taxonomy" id="293"/>
    <lineage>
        <taxon>Bacteria</taxon>
        <taxon>Pseudomonadati</taxon>
        <taxon>Pseudomonadota</taxon>
        <taxon>Alphaproteobacteria</taxon>
        <taxon>Caulobacterales</taxon>
        <taxon>Caulobacteraceae</taxon>
        <taxon>Brevundimonas</taxon>
    </lineage>
</organism>
<keyword evidence="2" id="KW-0732">Signal</keyword>
<proteinExistence type="predicted"/>
<dbReference type="AlphaFoldDB" id="A0A1Z3LTX6"/>
<reference evidence="3 4" key="2">
    <citation type="submission" date="2017-06" db="EMBL/GenBank/DDBJ databases">
        <authorList>
            <person name="Kim H.J."/>
            <person name="Triplett B.A."/>
        </authorList>
    </citation>
    <scope>NUCLEOTIDE SEQUENCE [LARGE SCALE GENOMIC DNA]</scope>
    <source>
        <strain evidence="3 4">BZC3</strain>
    </source>
</reference>
<dbReference type="Gene3D" id="3.40.50.1820">
    <property type="entry name" value="alpha/beta hydrolase"/>
    <property type="match status" value="1"/>
</dbReference>
<dbReference type="Proteomes" id="UP000197024">
    <property type="component" value="Chromosome"/>
</dbReference>
<dbReference type="SUPFAM" id="SSF53474">
    <property type="entry name" value="alpha/beta-Hydrolases"/>
    <property type="match status" value="1"/>
</dbReference>
<dbReference type="PANTHER" id="PTHR22946">
    <property type="entry name" value="DIENELACTONE HYDROLASE DOMAIN-CONTAINING PROTEIN-RELATED"/>
    <property type="match status" value="1"/>
</dbReference>
<accession>A0A1Z3LTX6</accession>
<name>A0A1Z3LTX6_BREDI</name>
<dbReference type="RefSeq" id="WP_088409807.1">
    <property type="nucleotide sequence ID" value="NZ_CP021995.1"/>
</dbReference>
<evidence type="ECO:0000256" key="1">
    <source>
        <dbReference type="ARBA" id="ARBA00022801"/>
    </source>
</evidence>
<protein>
    <submittedName>
        <fullName evidence="3">Dienelactone hydrolase</fullName>
    </submittedName>
</protein>
<dbReference type="EMBL" id="CP021995">
    <property type="protein sequence ID" value="ASD25585.1"/>
    <property type="molecule type" value="Genomic_DNA"/>
</dbReference>
<feature type="signal peptide" evidence="2">
    <location>
        <begin position="1"/>
        <end position="21"/>
    </location>
</feature>